<accession>A0A4Y9VSG6</accession>
<dbReference type="RefSeq" id="WP_135276956.1">
    <property type="nucleotide sequence ID" value="NZ_PQVH01000008.1"/>
</dbReference>
<dbReference type="InterPro" id="IPR018755">
    <property type="entry name" value="Phage_Mu_Gp48"/>
</dbReference>
<keyword evidence="2" id="KW-1185">Reference proteome</keyword>
<organism evidence="1 2">
    <name type="scientific">Methylotenera oryzisoli</name>
    <dbReference type="NCBI Taxonomy" id="2080758"/>
    <lineage>
        <taxon>Bacteria</taxon>
        <taxon>Pseudomonadati</taxon>
        <taxon>Pseudomonadota</taxon>
        <taxon>Betaproteobacteria</taxon>
        <taxon>Nitrosomonadales</taxon>
        <taxon>Methylophilaceae</taxon>
        <taxon>Methylotenera</taxon>
    </lineage>
</organism>
<reference evidence="1 2" key="1">
    <citation type="submission" date="2018-02" db="EMBL/GenBank/DDBJ databases">
        <title>A novel lanthanide dependent methylotroph, Methylotenera sp. La3113.</title>
        <authorList>
            <person name="Lv H."/>
            <person name="Tani A."/>
        </authorList>
    </citation>
    <scope>NUCLEOTIDE SEQUENCE [LARGE SCALE GENOMIC DNA]</scope>
    <source>
        <strain evidence="1 2">La3113</strain>
    </source>
</reference>
<evidence type="ECO:0000313" key="2">
    <source>
        <dbReference type="Proteomes" id="UP000297706"/>
    </source>
</evidence>
<proteinExistence type="predicted"/>
<evidence type="ECO:0008006" key="3">
    <source>
        <dbReference type="Google" id="ProtNLM"/>
    </source>
</evidence>
<sequence>MALTAESYLQQLQALLPQGPAWPREEGALNTKLLDAWSAELARVDARIEALINEADPRVTSELLADWEALAGLPDPCVTVDQTVDQRRLALVSKLTNLGGQSRQYFINLATSMGYADATIDEYKPMNCNDNCNDALYSDNDRFYWTMNLPSDGGIFIANCQSPCDSPLQSWGDEAIECRINKYKPAHTTVIFAYP</sequence>
<comment type="caution">
    <text evidence="1">The sequence shown here is derived from an EMBL/GenBank/DDBJ whole genome shotgun (WGS) entry which is preliminary data.</text>
</comment>
<gene>
    <name evidence="1" type="ORF">C3Y98_04705</name>
</gene>
<dbReference type="EMBL" id="PQVH01000008">
    <property type="protein sequence ID" value="TFW71409.1"/>
    <property type="molecule type" value="Genomic_DNA"/>
</dbReference>
<dbReference type="Proteomes" id="UP000297706">
    <property type="component" value="Unassembled WGS sequence"/>
</dbReference>
<dbReference type="AlphaFoldDB" id="A0A4Y9VSG6"/>
<evidence type="ECO:0000313" key="1">
    <source>
        <dbReference type="EMBL" id="TFW71409.1"/>
    </source>
</evidence>
<protein>
    <recommendedName>
        <fullName evidence="3">DUF2313 domain-containing protein</fullName>
    </recommendedName>
</protein>
<name>A0A4Y9VSG6_9PROT</name>
<dbReference type="Pfam" id="PF10076">
    <property type="entry name" value="Phage_Mu_Gp48"/>
    <property type="match status" value="1"/>
</dbReference>
<dbReference type="OrthoDB" id="6592844at2"/>